<keyword evidence="4" id="KW-1185">Reference proteome</keyword>
<accession>A0A4U1J8D0</accession>
<keyword evidence="2" id="KW-0732">Signal</keyword>
<dbReference type="OrthoDB" id="4872947at2"/>
<dbReference type="Gene3D" id="3.90.1720.10">
    <property type="entry name" value="endopeptidase domain like (from Nostoc punctiforme)"/>
    <property type="match status" value="1"/>
</dbReference>
<protein>
    <recommendedName>
        <fullName evidence="5">NlpC/P60 domain-containing protein</fullName>
    </recommendedName>
</protein>
<dbReference type="AlphaFoldDB" id="A0A4U1J8D0"/>
<sequence length="387" mass="40020">MATILAAFRSFAGALLPSLAIAATLTGCLGGGGDADAGDEDTEITSGDEGEETGGDETTTPPGDEPVVEVGGEAQSAGPCGKVATFSFARSGETKIASIGGEPVAWFTHGGYSVRMAGPSRTLGASTAASSVTTTTWVRTLSEPFDAEKTSEETLSAWLNAARGVNCEAGTQDVIAISYDYVEGGSKDARYALGADFHDFLGIAWDPIDAKSILADLGLEGALDCSGYMRLVWGSRANFTYDGADASLPLSLKSVPGHLPRTSEDMYRSGPGRIVVPFRTQPAGAAPFQGAPTMTELAAIEPGDLVFFDSQCNYTIATALLCGKDAGAISHVGMFVGRDNGGNYRFISSRSQANGPTVGNTGGWSIFNAGVDGTGSYPQRFRGARRL</sequence>
<feature type="region of interest" description="Disordered" evidence="1">
    <location>
        <begin position="34"/>
        <end position="65"/>
    </location>
</feature>
<dbReference type="EMBL" id="SSMQ01000027">
    <property type="protein sequence ID" value="TKD03847.1"/>
    <property type="molecule type" value="Genomic_DNA"/>
</dbReference>
<dbReference type="RefSeq" id="WP_136931581.1">
    <property type="nucleotide sequence ID" value="NZ_SSMQ01000027.1"/>
</dbReference>
<feature type="compositionally biased region" description="Acidic residues" evidence="1">
    <location>
        <begin position="36"/>
        <end position="55"/>
    </location>
</feature>
<feature type="signal peptide" evidence="2">
    <location>
        <begin position="1"/>
        <end position="22"/>
    </location>
</feature>
<dbReference type="Proteomes" id="UP000309215">
    <property type="component" value="Unassembled WGS sequence"/>
</dbReference>
<dbReference type="InterPro" id="IPR038765">
    <property type="entry name" value="Papain-like_cys_pep_sf"/>
</dbReference>
<evidence type="ECO:0008006" key="5">
    <source>
        <dbReference type="Google" id="ProtNLM"/>
    </source>
</evidence>
<reference evidence="3 4" key="1">
    <citation type="submission" date="2019-04" db="EMBL/GenBank/DDBJ databases">
        <authorList>
            <person name="Li Y."/>
            <person name="Wang J."/>
        </authorList>
    </citation>
    <scope>NUCLEOTIDE SEQUENCE [LARGE SCALE GENOMIC DNA]</scope>
    <source>
        <strain evidence="3 4">DSM 14668</strain>
    </source>
</reference>
<evidence type="ECO:0000256" key="1">
    <source>
        <dbReference type="SAM" id="MobiDB-lite"/>
    </source>
</evidence>
<evidence type="ECO:0000256" key="2">
    <source>
        <dbReference type="SAM" id="SignalP"/>
    </source>
</evidence>
<dbReference type="SUPFAM" id="SSF54001">
    <property type="entry name" value="Cysteine proteinases"/>
    <property type="match status" value="1"/>
</dbReference>
<name>A0A4U1J8D0_9BACT</name>
<evidence type="ECO:0000313" key="3">
    <source>
        <dbReference type="EMBL" id="TKD03847.1"/>
    </source>
</evidence>
<evidence type="ECO:0000313" key="4">
    <source>
        <dbReference type="Proteomes" id="UP000309215"/>
    </source>
</evidence>
<proteinExistence type="predicted"/>
<organism evidence="3 4">
    <name type="scientific">Polyangium fumosum</name>
    <dbReference type="NCBI Taxonomy" id="889272"/>
    <lineage>
        <taxon>Bacteria</taxon>
        <taxon>Pseudomonadati</taxon>
        <taxon>Myxococcota</taxon>
        <taxon>Polyangia</taxon>
        <taxon>Polyangiales</taxon>
        <taxon>Polyangiaceae</taxon>
        <taxon>Polyangium</taxon>
    </lineage>
</organism>
<comment type="caution">
    <text evidence="3">The sequence shown here is derived from an EMBL/GenBank/DDBJ whole genome shotgun (WGS) entry which is preliminary data.</text>
</comment>
<gene>
    <name evidence="3" type="ORF">E8A74_25010</name>
</gene>
<feature type="chain" id="PRO_5020242075" description="NlpC/P60 domain-containing protein" evidence="2">
    <location>
        <begin position="23"/>
        <end position="387"/>
    </location>
</feature>